<dbReference type="VEuPathDB" id="TriTrypDB:LPAL13_330041100"/>
<dbReference type="eggNOG" id="ENOG502SKB1">
    <property type="taxonomic scope" value="Eukaryota"/>
</dbReference>
<feature type="region of interest" description="Disordered" evidence="1">
    <location>
        <begin position="414"/>
        <end position="434"/>
    </location>
</feature>
<gene>
    <name evidence="2" type="ORF">LPMP_333280</name>
</gene>
<sequence length="532" mass="56969">MLSRSGVSDSEVLIRLDTSVLEGRLNNLANEWETDLKCIRARVETCAASVRSVTGDVDAIQRFLLSYHRQEMAATLAVHPTEASGVTAEDDVQRLLNRFVTATTTTEGSSTENLLGMVAVARRLLAENEALRTLLESATGALSTRPTGSTGLQQEVAQLRDQTTQQSAALRNITSWLPMLGLTQNDCASEASDGDVSLVMGAPTESTVDGHTIEAIISRSPLLLSLRQILLRDLTERLTSVVDQQSRDFHDTVAHLEDRLQRGRKGTADLVGAQSTGVVAELQETVRSLKKRLKDMDECAVKRDEFTSLMRCKADALLMPAKADNASLTDLESRLVARCAELEERCAFADAERAEFRALLRSIIVALPHSTIAAAPSSLKEASQATVQTRSTVVAPEALLGEILPALRANPAFPALAPPSRQEGAPPHPRGASTPQQIVRVVGTSHGSGVHGVILGSATQKEHVKPLGNPTAAQRETLQANPALSPSADGSVVAIGMTPTQGAYAAYVSEQLTRRHVALLPALPYERASSLQ</sequence>
<dbReference type="AlphaFoldDB" id="A0A088S087"/>
<accession>A0A088S087</accession>
<dbReference type="GeneID" id="22578481"/>
<proteinExistence type="predicted"/>
<dbReference type="Proteomes" id="UP000063063">
    <property type="component" value="Chromosome 33"/>
</dbReference>
<evidence type="ECO:0000313" key="3">
    <source>
        <dbReference type="Proteomes" id="UP000063063"/>
    </source>
</evidence>
<evidence type="ECO:0000256" key="1">
    <source>
        <dbReference type="SAM" id="MobiDB-lite"/>
    </source>
</evidence>
<name>A0A088S087_LEIPA</name>
<protein>
    <submittedName>
        <fullName evidence="2">Uncharacterized protein</fullName>
    </submittedName>
</protein>
<dbReference type="RefSeq" id="XP_010702416.1">
    <property type="nucleotide sequence ID" value="XM_010704114.1"/>
</dbReference>
<dbReference type="VEuPathDB" id="TriTrypDB:LPMP_333280"/>
<reference evidence="2 3" key="1">
    <citation type="journal article" date="2015" name="Sci. Rep.">
        <title>The genome of Leishmania panamensis: insights into genomics of the L. (Viannia) subgenus.</title>
        <authorList>
            <person name="Llanes A."/>
            <person name="Restrepo C.M."/>
            <person name="Vecchio G.D."/>
            <person name="Anguizola F.J."/>
            <person name="Lleonart R."/>
        </authorList>
    </citation>
    <scope>NUCLEOTIDE SEQUENCE [LARGE SCALE GENOMIC DNA]</scope>
    <source>
        <strain evidence="2 3">MHOM/PA/94/PSC-1</strain>
    </source>
</reference>
<dbReference type="OrthoDB" id="249432at2759"/>
<dbReference type="KEGG" id="lpan:LPMP_333280"/>
<keyword evidence="3" id="KW-1185">Reference proteome</keyword>
<dbReference type="EMBL" id="CP009402">
    <property type="protein sequence ID" value="AIO01616.1"/>
    <property type="molecule type" value="Genomic_DNA"/>
</dbReference>
<evidence type="ECO:0000313" key="2">
    <source>
        <dbReference type="EMBL" id="AIO01616.1"/>
    </source>
</evidence>
<organism evidence="2 3">
    <name type="scientific">Leishmania panamensis</name>
    <dbReference type="NCBI Taxonomy" id="5679"/>
    <lineage>
        <taxon>Eukaryota</taxon>
        <taxon>Discoba</taxon>
        <taxon>Euglenozoa</taxon>
        <taxon>Kinetoplastea</taxon>
        <taxon>Metakinetoplastina</taxon>
        <taxon>Trypanosomatida</taxon>
        <taxon>Trypanosomatidae</taxon>
        <taxon>Leishmaniinae</taxon>
        <taxon>Leishmania</taxon>
        <taxon>Leishmania guyanensis species complex</taxon>
    </lineage>
</organism>